<reference evidence="15" key="1">
    <citation type="journal article" date="2019" name="Int. J. Syst. Evol. Microbiol.">
        <title>The Global Catalogue of Microorganisms (GCM) 10K type strain sequencing project: providing services to taxonomists for standard genome sequencing and annotation.</title>
        <authorList>
            <consortium name="The Broad Institute Genomics Platform"/>
            <consortium name="The Broad Institute Genome Sequencing Center for Infectious Disease"/>
            <person name="Wu L."/>
            <person name="Ma J."/>
        </authorList>
    </citation>
    <scope>NUCLEOTIDE SEQUENCE [LARGE SCALE GENOMIC DNA]</scope>
    <source>
        <strain evidence="15">KCTC 42964</strain>
    </source>
</reference>
<evidence type="ECO:0000256" key="7">
    <source>
        <dbReference type="ARBA" id="ARBA00022519"/>
    </source>
</evidence>
<keyword evidence="10 12" id="KW-1133">Transmembrane helix</keyword>
<keyword evidence="9 12" id="KW-0201">Cytochrome c-type biogenesis</keyword>
<keyword evidence="5 12" id="KW-0813">Transport</keyword>
<feature type="compositionally biased region" description="Basic and acidic residues" evidence="13">
    <location>
        <begin position="60"/>
        <end position="71"/>
    </location>
</feature>
<accession>A0ABV7KXS1</accession>
<dbReference type="PANTHER" id="PTHR37531:SF1">
    <property type="entry name" value="HEME EXPORTER PROTEIN D"/>
    <property type="match status" value="1"/>
</dbReference>
<comment type="similarity">
    <text evidence="3 12">Belongs to the CcmD/CycX/HelD family.</text>
</comment>
<dbReference type="NCBIfam" id="TIGR03141">
    <property type="entry name" value="cytochro_ccmD"/>
    <property type="match status" value="1"/>
</dbReference>
<name>A0ABV7KXS1_9PROT</name>
<evidence type="ECO:0000256" key="3">
    <source>
        <dbReference type="ARBA" id="ARBA00008741"/>
    </source>
</evidence>
<dbReference type="RefSeq" id="WP_379899276.1">
    <property type="nucleotide sequence ID" value="NZ_JBHRTR010000020.1"/>
</dbReference>
<evidence type="ECO:0000256" key="2">
    <source>
        <dbReference type="ARBA" id="ARBA00004377"/>
    </source>
</evidence>
<keyword evidence="8 12" id="KW-0812">Transmembrane</keyword>
<evidence type="ECO:0000256" key="13">
    <source>
        <dbReference type="SAM" id="MobiDB-lite"/>
    </source>
</evidence>
<gene>
    <name evidence="14" type="primary">ccmD</name>
    <name evidence="14" type="ORF">ACFOGJ_07730</name>
</gene>
<keyword evidence="7 12" id="KW-0997">Cell inner membrane</keyword>
<feature type="transmembrane region" description="Helical" evidence="12">
    <location>
        <begin position="12"/>
        <end position="39"/>
    </location>
</feature>
<sequence>MDFPGRFDSLGAFLAMGGYGAFVWPALALAVVILLGLWLQSLAALREAVRQEALVAQLRRDGRSGGTDRDLNQGQQQAEAGQ</sequence>
<evidence type="ECO:0000256" key="4">
    <source>
        <dbReference type="ARBA" id="ARBA00016461"/>
    </source>
</evidence>
<keyword evidence="11 12" id="KW-0472">Membrane</keyword>
<keyword evidence="15" id="KW-1185">Reference proteome</keyword>
<proteinExistence type="inferred from homology"/>
<dbReference type="EMBL" id="JBHRTR010000020">
    <property type="protein sequence ID" value="MFC3227112.1"/>
    <property type="molecule type" value="Genomic_DNA"/>
</dbReference>
<evidence type="ECO:0000256" key="8">
    <source>
        <dbReference type="ARBA" id="ARBA00022692"/>
    </source>
</evidence>
<evidence type="ECO:0000256" key="11">
    <source>
        <dbReference type="ARBA" id="ARBA00023136"/>
    </source>
</evidence>
<keyword evidence="6 12" id="KW-1003">Cell membrane</keyword>
<evidence type="ECO:0000256" key="5">
    <source>
        <dbReference type="ARBA" id="ARBA00022448"/>
    </source>
</evidence>
<dbReference type="Proteomes" id="UP001595528">
    <property type="component" value="Unassembled WGS sequence"/>
</dbReference>
<dbReference type="PANTHER" id="PTHR37531">
    <property type="entry name" value="HEME EXPORTER PROTEIN D"/>
    <property type="match status" value="1"/>
</dbReference>
<dbReference type="InterPro" id="IPR052075">
    <property type="entry name" value="Heme_exporter_D"/>
</dbReference>
<evidence type="ECO:0000256" key="6">
    <source>
        <dbReference type="ARBA" id="ARBA00022475"/>
    </source>
</evidence>
<evidence type="ECO:0000313" key="14">
    <source>
        <dbReference type="EMBL" id="MFC3227112.1"/>
    </source>
</evidence>
<comment type="function">
    <text evidence="1 12">Required for the export of heme to the periplasm for the biogenesis of c-type cytochromes.</text>
</comment>
<dbReference type="Pfam" id="PF04995">
    <property type="entry name" value="CcmD"/>
    <property type="match status" value="1"/>
</dbReference>
<protein>
    <recommendedName>
        <fullName evidence="4 12">Heme exporter protein D</fullName>
    </recommendedName>
</protein>
<feature type="compositionally biased region" description="Polar residues" evidence="13">
    <location>
        <begin position="72"/>
        <end position="82"/>
    </location>
</feature>
<feature type="region of interest" description="Disordered" evidence="13">
    <location>
        <begin position="60"/>
        <end position="82"/>
    </location>
</feature>
<evidence type="ECO:0000256" key="12">
    <source>
        <dbReference type="RuleBase" id="RU363101"/>
    </source>
</evidence>
<comment type="subcellular location">
    <subcellularLocation>
        <location evidence="2 12">Cell inner membrane</location>
        <topology evidence="2 12">Single-pass membrane protein</topology>
    </subcellularLocation>
</comment>
<evidence type="ECO:0000256" key="9">
    <source>
        <dbReference type="ARBA" id="ARBA00022748"/>
    </source>
</evidence>
<evidence type="ECO:0000256" key="1">
    <source>
        <dbReference type="ARBA" id="ARBA00002442"/>
    </source>
</evidence>
<comment type="caution">
    <text evidence="14">The sequence shown here is derived from an EMBL/GenBank/DDBJ whole genome shotgun (WGS) entry which is preliminary data.</text>
</comment>
<evidence type="ECO:0000313" key="15">
    <source>
        <dbReference type="Proteomes" id="UP001595528"/>
    </source>
</evidence>
<evidence type="ECO:0000256" key="10">
    <source>
        <dbReference type="ARBA" id="ARBA00022989"/>
    </source>
</evidence>
<dbReference type="InterPro" id="IPR007078">
    <property type="entry name" value="Haem_export_protD_CcmD"/>
</dbReference>
<organism evidence="14 15">
    <name type="scientific">Marinibaculum pumilum</name>
    <dbReference type="NCBI Taxonomy" id="1766165"/>
    <lineage>
        <taxon>Bacteria</taxon>
        <taxon>Pseudomonadati</taxon>
        <taxon>Pseudomonadota</taxon>
        <taxon>Alphaproteobacteria</taxon>
        <taxon>Rhodospirillales</taxon>
        <taxon>Rhodospirillaceae</taxon>
        <taxon>Marinibaculum</taxon>
    </lineage>
</organism>